<reference evidence="2" key="1">
    <citation type="submission" date="2021-01" db="EMBL/GenBank/DDBJ databases">
        <authorList>
            <consortium name="Genoscope - CEA"/>
            <person name="William W."/>
        </authorList>
    </citation>
    <scope>NUCLEOTIDE SEQUENCE</scope>
</reference>
<sequence length="281" mass="32805">MKIQLFALSIILISGSECQLKQQSCKDFKTKQLCISTDWNASKCYWKDGCQTYSYSSCYYSFSEYECLERPDNSCYWQNGECLANEVKCENIKSYDECSRISKGQTVSCTWKHGRCYSVEKCSEITDFKQCRNAYMKDRCQYVINNVASDKEKEYIFAAEMFDYNSCKNEDCVFTLHSFCPEFINGRKCFLKSGLCTQCSYQTNASDCISTQQCTWQNHECSNILCSQIKSKRLCNEFSYCQYDFTTQSCQIKNSDKNSHCYNYNIRSDPIKTKYNSFFGL</sequence>
<dbReference type="OrthoDB" id="301527at2759"/>
<proteinExistence type="predicted"/>
<dbReference type="Proteomes" id="UP000683925">
    <property type="component" value="Unassembled WGS sequence"/>
</dbReference>
<gene>
    <name evidence="2" type="ORF">POCTA_138.1.T0870144</name>
</gene>
<accession>A0A8S1WCD1</accession>
<dbReference type="AlphaFoldDB" id="A0A8S1WCD1"/>
<protein>
    <submittedName>
        <fullName evidence="2">Uncharacterized protein</fullName>
    </submittedName>
</protein>
<dbReference type="OMA" id="CLERPDN"/>
<dbReference type="EMBL" id="CAJJDP010000086">
    <property type="protein sequence ID" value="CAD8186192.1"/>
    <property type="molecule type" value="Genomic_DNA"/>
</dbReference>
<evidence type="ECO:0000256" key="1">
    <source>
        <dbReference type="SAM" id="SignalP"/>
    </source>
</evidence>
<feature type="chain" id="PRO_5035808157" evidence="1">
    <location>
        <begin position="19"/>
        <end position="281"/>
    </location>
</feature>
<evidence type="ECO:0000313" key="2">
    <source>
        <dbReference type="EMBL" id="CAD8186192.1"/>
    </source>
</evidence>
<organism evidence="2 3">
    <name type="scientific">Paramecium octaurelia</name>
    <dbReference type="NCBI Taxonomy" id="43137"/>
    <lineage>
        <taxon>Eukaryota</taxon>
        <taxon>Sar</taxon>
        <taxon>Alveolata</taxon>
        <taxon>Ciliophora</taxon>
        <taxon>Intramacronucleata</taxon>
        <taxon>Oligohymenophorea</taxon>
        <taxon>Peniculida</taxon>
        <taxon>Parameciidae</taxon>
        <taxon>Paramecium</taxon>
    </lineage>
</organism>
<evidence type="ECO:0000313" key="3">
    <source>
        <dbReference type="Proteomes" id="UP000683925"/>
    </source>
</evidence>
<feature type="signal peptide" evidence="1">
    <location>
        <begin position="1"/>
        <end position="18"/>
    </location>
</feature>
<name>A0A8S1WCD1_PAROT</name>
<comment type="caution">
    <text evidence="2">The sequence shown here is derived from an EMBL/GenBank/DDBJ whole genome shotgun (WGS) entry which is preliminary data.</text>
</comment>
<keyword evidence="1" id="KW-0732">Signal</keyword>
<keyword evidence="3" id="KW-1185">Reference proteome</keyword>